<name>A0ABR1JAP7_9AGAR</name>
<keyword evidence="2" id="KW-1185">Reference proteome</keyword>
<accession>A0ABR1JAP7</accession>
<comment type="caution">
    <text evidence="1">The sequence shown here is derived from an EMBL/GenBank/DDBJ whole genome shotgun (WGS) entry which is preliminary data.</text>
</comment>
<protein>
    <submittedName>
        <fullName evidence="1">Uncharacterized protein</fullName>
    </submittedName>
</protein>
<organism evidence="1 2">
    <name type="scientific">Marasmiellus scandens</name>
    <dbReference type="NCBI Taxonomy" id="2682957"/>
    <lineage>
        <taxon>Eukaryota</taxon>
        <taxon>Fungi</taxon>
        <taxon>Dikarya</taxon>
        <taxon>Basidiomycota</taxon>
        <taxon>Agaricomycotina</taxon>
        <taxon>Agaricomycetes</taxon>
        <taxon>Agaricomycetidae</taxon>
        <taxon>Agaricales</taxon>
        <taxon>Marasmiineae</taxon>
        <taxon>Omphalotaceae</taxon>
        <taxon>Marasmiellus</taxon>
    </lineage>
</organism>
<dbReference type="Proteomes" id="UP001498398">
    <property type="component" value="Unassembled WGS sequence"/>
</dbReference>
<sequence>MLPPTLPFSPSFHMPTFPSALCKTQPPPPTLPTKRHLRLKWTSLLIPILLIVITVSTRWISHPAVLDFVGVRQGHEHANESLPHIHKRHPAPQDNLISISFGSCSESGSSTAVLTTTTAAAFQGVPTPNYTTRITSFSSTLG</sequence>
<reference evidence="1 2" key="1">
    <citation type="submission" date="2024-01" db="EMBL/GenBank/DDBJ databases">
        <title>A draft genome for the cacao thread blight pathogen Marasmiellus scandens.</title>
        <authorList>
            <person name="Baruah I.K."/>
            <person name="Leung J."/>
            <person name="Bukari Y."/>
            <person name="Amoako-Attah I."/>
            <person name="Meinhardt L.W."/>
            <person name="Bailey B.A."/>
            <person name="Cohen S.P."/>
        </authorList>
    </citation>
    <scope>NUCLEOTIDE SEQUENCE [LARGE SCALE GENOMIC DNA]</scope>
    <source>
        <strain evidence="1 2">GH-19</strain>
    </source>
</reference>
<gene>
    <name evidence="1" type="ORF">VKT23_011921</name>
</gene>
<dbReference type="EMBL" id="JBANRG010000027">
    <property type="protein sequence ID" value="KAK7453245.1"/>
    <property type="molecule type" value="Genomic_DNA"/>
</dbReference>
<evidence type="ECO:0000313" key="1">
    <source>
        <dbReference type="EMBL" id="KAK7453245.1"/>
    </source>
</evidence>
<proteinExistence type="predicted"/>
<evidence type="ECO:0000313" key="2">
    <source>
        <dbReference type="Proteomes" id="UP001498398"/>
    </source>
</evidence>